<proteinExistence type="predicted"/>
<keyword evidence="3" id="KW-1185">Reference proteome</keyword>
<reference evidence="2 3" key="1">
    <citation type="submission" date="2021-01" db="EMBL/GenBank/DDBJ databases">
        <title>Whole genome shotgun sequence of Catellatospora chokoriensis NBRC 107358.</title>
        <authorList>
            <person name="Komaki H."/>
            <person name="Tamura T."/>
        </authorList>
    </citation>
    <scope>NUCLEOTIDE SEQUENCE [LARGE SCALE GENOMIC DNA]</scope>
    <source>
        <strain evidence="2 3">NBRC 107358</strain>
    </source>
</reference>
<dbReference type="Proteomes" id="UP000619293">
    <property type="component" value="Unassembled WGS sequence"/>
</dbReference>
<accession>A0A8J3NTP8</accession>
<evidence type="ECO:0000256" key="1">
    <source>
        <dbReference type="SAM" id="MobiDB-lite"/>
    </source>
</evidence>
<evidence type="ECO:0000313" key="2">
    <source>
        <dbReference type="EMBL" id="GIF90395.1"/>
    </source>
</evidence>
<dbReference type="RefSeq" id="WP_191842798.1">
    <property type="nucleotide sequence ID" value="NZ_JAAOTI010000026.1"/>
</dbReference>
<dbReference type="AlphaFoldDB" id="A0A8J3NTP8"/>
<organism evidence="2 3">
    <name type="scientific">Catellatospora chokoriensis</name>
    <dbReference type="NCBI Taxonomy" id="310353"/>
    <lineage>
        <taxon>Bacteria</taxon>
        <taxon>Bacillati</taxon>
        <taxon>Actinomycetota</taxon>
        <taxon>Actinomycetes</taxon>
        <taxon>Micromonosporales</taxon>
        <taxon>Micromonosporaceae</taxon>
        <taxon>Catellatospora</taxon>
    </lineage>
</organism>
<name>A0A8J3NTP8_9ACTN</name>
<comment type="caution">
    <text evidence="2">The sequence shown here is derived from an EMBL/GenBank/DDBJ whole genome shotgun (WGS) entry which is preliminary data.</text>
</comment>
<evidence type="ECO:0000313" key="3">
    <source>
        <dbReference type="Proteomes" id="UP000619293"/>
    </source>
</evidence>
<protein>
    <submittedName>
        <fullName evidence="2">Uncharacterized protein</fullName>
    </submittedName>
</protein>
<sequence>MQYVRVTGRVDCGGAFTTGWWSSAEPEKPPPGVPDPDGEAGWGAAALDHSGHTLARAPGVLTLSAPACGVRPVQNFSAVLALPGGTASVAVRDCGRDVLRRTVPKPAAVRLVEPLGPRLPRRHVRVPVQIDGPEPGFGAYLVGTWSPPGRPPVPVGMVNLSAGEPAILDLDLTRLPGGEGCRLEVSYFDGVREATTTQGGLFLPPQAGVPVITSPPAGARIPKGVRVSLAGHLDGDGEASELVWIVDDDVMGMGPAATAADLGIGVHTVTLQHRTTSVALDFTVVAAPVPHNGLPVWQPPWRSIIFRSMTTHQVYTAPVELSEQPVHAG</sequence>
<gene>
    <name evidence="2" type="ORF">Cch02nite_38390</name>
</gene>
<dbReference type="EMBL" id="BONG01000022">
    <property type="protein sequence ID" value="GIF90395.1"/>
    <property type="molecule type" value="Genomic_DNA"/>
</dbReference>
<feature type="region of interest" description="Disordered" evidence="1">
    <location>
        <begin position="18"/>
        <end position="40"/>
    </location>
</feature>